<evidence type="ECO:0000256" key="3">
    <source>
        <dbReference type="ARBA" id="ARBA00023163"/>
    </source>
</evidence>
<gene>
    <name evidence="6" type="ORF">C0Q70_16689</name>
</gene>
<evidence type="ECO:0000256" key="1">
    <source>
        <dbReference type="ARBA" id="ARBA00023015"/>
    </source>
</evidence>
<feature type="region of interest" description="Disordered" evidence="4">
    <location>
        <begin position="237"/>
        <end position="261"/>
    </location>
</feature>
<proteinExistence type="predicted"/>
<reference evidence="6 7" key="1">
    <citation type="submission" date="2018-04" db="EMBL/GenBank/DDBJ databases">
        <title>The genome of golden apple snail Pomacea canaliculata provides insight into stress tolerance and invasive adaptation.</title>
        <authorList>
            <person name="Liu C."/>
            <person name="Liu B."/>
            <person name="Ren Y."/>
            <person name="Zhang Y."/>
            <person name="Wang H."/>
            <person name="Li S."/>
            <person name="Jiang F."/>
            <person name="Yin L."/>
            <person name="Zhang G."/>
            <person name="Qian W."/>
            <person name="Fan W."/>
        </authorList>
    </citation>
    <scope>NUCLEOTIDE SEQUENCE [LARGE SCALE GENOMIC DNA]</scope>
    <source>
        <strain evidence="6">SZHN2017</strain>
        <tissue evidence="6">Muscle</tissue>
    </source>
</reference>
<feature type="compositionally biased region" description="Basic and acidic residues" evidence="4">
    <location>
        <begin position="241"/>
        <end position="254"/>
    </location>
</feature>
<keyword evidence="3" id="KW-0804">Transcription</keyword>
<feature type="region of interest" description="Disordered" evidence="4">
    <location>
        <begin position="138"/>
        <end position="171"/>
    </location>
</feature>
<dbReference type="AlphaFoldDB" id="A0A2T7NQH0"/>
<dbReference type="InterPro" id="IPR036638">
    <property type="entry name" value="HLH_DNA-bd_sf"/>
</dbReference>
<dbReference type="InterPro" id="IPR011598">
    <property type="entry name" value="bHLH_dom"/>
</dbReference>
<dbReference type="SMART" id="SM00353">
    <property type="entry name" value="HLH"/>
    <property type="match status" value="1"/>
</dbReference>
<dbReference type="Proteomes" id="UP000245119">
    <property type="component" value="Linkage Group LG10"/>
</dbReference>
<dbReference type="CDD" id="cd19708">
    <property type="entry name" value="bHLH_TS_dHLH3B_like"/>
    <property type="match status" value="1"/>
</dbReference>
<evidence type="ECO:0000256" key="4">
    <source>
        <dbReference type="SAM" id="MobiDB-lite"/>
    </source>
</evidence>
<feature type="region of interest" description="Disordered" evidence="4">
    <location>
        <begin position="1"/>
        <end position="71"/>
    </location>
</feature>
<dbReference type="STRING" id="400727.A0A2T7NQH0"/>
<name>A0A2T7NQH0_POMCA</name>
<evidence type="ECO:0000259" key="5">
    <source>
        <dbReference type="PROSITE" id="PS50888"/>
    </source>
</evidence>
<accession>A0A2T7NQH0</accession>
<feature type="compositionally biased region" description="Polar residues" evidence="4">
    <location>
        <begin position="1"/>
        <end position="22"/>
    </location>
</feature>
<dbReference type="SUPFAM" id="SSF47459">
    <property type="entry name" value="HLH, helix-loop-helix DNA-binding domain"/>
    <property type="match status" value="1"/>
</dbReference>
<dbReference type="Pfam" id="PF00010">
    <property type="entry name" value="HLH"/>
    <property type="match status" value="1"/>
</dbReference>
<protein>
    <recommendedName>
        <fullName evidence="5">BHLH domain-containing protein</fullName>
    </recommendedName>
</protein>
<dbReference type="Gene3D" id="4.10.280.10">
    <property type="entry name" value="Helix-loop-helix DNA-binding domain"/>
    <property type="match status" value="1"/>
</dbReference>
<feature type="domain" description="BHLH" evidence="5">
    <location>
        <begin position="171"/>
        <end position="223"/>
    </location>
</feature>
<dbReference type="GO" id="GO:0046983">
    <property type="term" value="F:protein dimerization activity"/>
    <property type="evidence" value="ECO:0007669"/>
    <property type="project" value="InterPro"/>
</dbReference>
<feature type="compositionally biased region" description="Low complexity" evidence="4">
    <location>
        <begin position="378"/>
        <end position="387"/>
    </location>
</feature>
<keyword evidence="7" id="KW-1185">Reference proteome</keyword>
<dbReference type="GO" id="GO:0000981">
    <property type="term" value="F:DNA-binding transcription factor activity, RNA polymerase II-specific"/>
    <property type="evidence" value="ECO:0007669"/>
    <property type="project" value="InterPro"/>
</dbReference>
<keyword evidence="1" id="KW-0805">Transcription regulation</keyword>
<comment type="caution">
    <text evidence="6">The sequence shown here is derived from an EMBL/GenBank/DDBJ whole genome shotgun (WGS) entry which is preliminary data.</text>
</comment>
<organism evidence="6 7">
    <name type="scientific">Pomacea canaliculata</name>
    <name type="common">Golden apple snail</name>
    <dbReference type="NCBI Taxonomy" id="400727"/>
    <lineage>
        <taxon>Eukaryota</taxon>
        <taxon>Metazoa</taxon>
        <taxon>Spiralia</taxon>
        <taxon>Lophotrochozoa</taxon>
        <taxon>Mollusca</taxon>
        <taxon>Gastropoda</taxon>
        <taxon>Caenogastropoda</taxon>
        <taxon>Architaenioglossa</taxon>
        <taxon>Ampullarioidea</taxon>
        <taxon>Ampullariidae</taxon>
        <taxon>Pomacea</taxon>
    </lineage>
</organism>
<dbReference type="InterPro" id="IPR040238">
    <property type="entry name" value="TAL-like"/>
</dbReference>
<dbReference type="OrthoDB" id="10069510at2759"/>
<feature type="compositionally biased region" description="Acidic residues" evidence="4">
    <location>
        <begin position="47"/>
        <end position="63"/>
    </location>
</feature>
<dbReference type="PROSITE" id="PS50888">
    <property type="entry name" value="BHLH"/>
    <property type="match status" value="1"/>
</dbReference>
<dbReference type="PANTHER" id="PTHR13864">
    <property type="entry name" value="T-CELL ACUTE LYMPHOCYTIC LEUKEMIA/STEM CELL LEUKEMIA-RELATED"/>
    <property type="match status" value="1"/>
</dbReference>
<evidence type="ECO:0000313" key="7">
    <source>
        <dbReference type="Proteomes" id="UP000245119"/>
    </source>
</evidence>
<keyword evidence="2" id="KW-0238">DNA-binding</keyword>
<dbReference type="FunFam" id="4.10.280.10:FF:000015">
    <property type="entry name" value="T-cell acute lymphocytic leukemia 1"/>
    <property type="match status" value="1"/>
</dbReference>
<dbReference type="EMBL" id="PZQS01000010">
    <property type="protein sequence ID" value="PVD23420.1"/>
    <property type="molecule type" value="Genomic_DNA"/>
</dbReference>
<dbReference type="PANTHER" id="PTHR13864:SF15">
    <property type="entry name" value="T-CELL ACUTE LYMPHOCYTIC LEUKEMIA PROTEIN 1 HOMOLOG-RELATED"/>
    <property type="match status" value="1"/>
</dbReference>
<dbReference type="GO" id="GO:0000978">
    <property type="term" value="F:RNA polymerase II cis-regulatory region sequence-specific DNA binding"/>
    <property type="evidence" value="ECO:0007669"/>
    <property type="project" value="TreeGrafter"/>
</dbReference>
<evidence type="ECO:0000256" key="2">
    <source>
        <dbReference type="ARBA" id="ARBA00023125"/>
    </source>
</evidence>
<sequence>MATSRVSLISRSHPVSSLTSSGDTEDEHLTPDMDEMEDNVFSPDVDRDAEEEVDYDDDDMGDEEGAREGGGRGLACELFTLASVPYRLMPPCPRNVVLRSAPAALNQTPMSSPSALTLPISPDMRSLPLDLRRKQQQHGAHFSMVRSESDLGSSGSGLLDERSGVSRHRQPRRVFTNSRERWRQQKVNSAFCQLRRLVPTHPPDKKLSKNEILRLAIRYINLLNTVLDYQCHQAKPTPQAEIHDNGEEHAHEQEDATTTLGLDVTQAQRSRCLRLSDGRGKDDDISALDNLETTQLCSPHVRRVVHPDRVCLHERPRFLHAPETRISPHDGVGQENRPPIRCSHLTIFHNSSMGCMLVREHSSLSACRADHDMVRLTSPSSSRGSFSPDTASLDDLPPSPN</sequence>
<feature type="region of interest" description="Disordered" evidence="4">
    <location>
        <begin position="377"/>
        <end position="401"/>
    </location>
</feature>
<evidence type="ECO:0000313" key="6">
    <source>
        <dbReference type="EMBL" id="PVD23420.1"/>
    </source>
</evidence>